<gene>
    <name evidence="1" type="ORF">DSO57_1000188</name>
</gene>
<dbReference type="EC" id="2.5.1.54" evidence="1"/>
<dbReference type="EMBL" id="QTSX02001421">
    <property type="protein sequence ID" value="KAJ9082885.1"/>
    <property type="molecule type" value="Genomic_DNA"/>
</dbReference>
<name>A0ACC2U780_9FUNG</name>
<evidence type="ECO:0000313" key="1">
    <source>
        <dbReference type="EMBL" id="KAJ9082885.1"/>
    </source>
</evidence>
<accession>A0ACC2U780</accession>
<proteinExistence type="predicted"/>
<keyword evidence="1" id="KW-0808">Transferase</keyword>
<protein>
    <submittedName>
        <fullName evidence="1">3-deoxy-7-phosphoheptulonate synthase</fullName>
        <ecNumber evidence="1">2.5.1.54</ecNumber>
    </submittedName>
</protein>
<evidence type="ECO:0000313" key="2">
    <source>
        <dbReference type="Proteomes" id="UP001165960"/>
    </source>
</evidence>
<dbReference type="Proteomes" id="UP001165960">
    <property type="component" value="Unassembled WGS sequence"/>
</dbReference>
<organism evidence="1 2">
    <name type="scientific">Entomophthora muscae</name>
    <dbReference type="NCBI Taxonomy" id="34485"/>
    <lineage>
        <taxon>Eukaryota</taxon>
        <taxon>Fungi</taxon>
        <taxon>Fungi incertae sedis</taxon>
        <taxon>Zoopagomycota</taxon>
        <taxon>Entomophthoromycotina</taxon>
        <taxon>Entomophthoromycetes</taxon>
        <taxon>Entomophthorales</taxon>
        <taxon>Entomophthoraceae</taxon>
        <taxon>Entomophthora</taxon>
    </lineage>
</organism>
<reference evidence="1" key="1">
    <citation type="submission" date="2022-04" db="EMBL/GenBank/DDBJ databases">
        <title>Genome of the entomopathogenic fungus Entomophthora muscae.</title>
        <authorList>
            <person name="Elya C."/>
            <person name="Lovett B.R."/>
            <person name="Lee E."/>
            <person name="Macias A.M."/>
            <person name="Hajek A.E."/>
            <person name="De Bivort B.L."/>
            <person name="Kasson M.T."/>
            <person name="De Fine Licht H.H."/>
            <person name="Stajich J.E."/>
        </authorList>
    </citation>
    <scope>NUCLEOTIDE SEQUENCE</scope>
    <source>
        <strain evidence="1">Berkeley</strain>
    </source>
</reference>
<keyword evidence="2" id="KW-1185">Reference proteome</keyword>
<sequence>MTSNNSETANLWTPDSWRSKPLKQEVQYADQEKFKASISKLARLPPLVSPTEIEALKHQLKEAGKGNAFLLQGGDCAELFDYCSQEPIENKLKVLIQMSLVLLWGARVPVIRVARMAGQYAKPRSSPIEKIDGQEYPSFRGDNVNGFELDQREPDPERLVQAYFHSAATLNYVRSIINSGFADLNKPHEWDLSHVRCGAVREEYQQVVNQLSNTLDFMKTIKVIGGGNSSSQSLRSVDMFMSHESLMLDYESSLTRCLVDPNTGEKKWYNTSGHFLWVGDRTRQLDCAHIEYLSGIANPLGIKVGPTTDAGDLILLLEKLNPKREEGRITLITRFGFELIEKCLSTYIKAVQESGHPVVWVCDPMHGNTEMSSAGVKTRHFANIMGEVGRAFRIHSVCGSKLNGVHFELTGDSVTECVGGSMELEHHQLNDNYQTYCDPRLNYEQSLDMAFLIAKYYQRERTGIQEL</sequence>
<comment type="caution">
    <text evidence="1">The sequence shown here is derived from an EMBL/GenBank/DDBJ whole genome shotgun (WGS) entry which is preliminary data.</text>
</comment>